<dbReference type="GeneID" id="87956497"/>
<feature type="domain" description="3'-5' exonuclease" evidence="4">
    <location>
        <begin position="106"/>
        <end position="288"/>
    </location>
</feature>
<proteinExistence type="predicted"/>
<dbReference type="Proteomes" id="UP001329825">
    <property type="component" value="Chromosome 5"/>
</dbReference>
<evidence type="ECO:0000259" key="4">
    <source>
        <dbReference type="SMART" id="SM00474"/>
    </source>
</evidence>
<dbReference type="SUPFAM" id="SSF53098">
    <property type="entry name" value="Ribonuclease H-like"/>
    <property type="match status" value="1"/>
</dbReference>
<dbReference type="Pfam" id="PF01612">
    <property type="entry name" value="DNA_pol_A_exo1"/>
    <property type="match status" value="1"/>
</dbReference>
<dbReference type="PANTHER" id="PTHR13620:SF104">
    <property type="entry name" value="EXONUCLEASE 3'-5' DOMAIN-CONTAINING PROTEIN 2"/>
    <property type="match status" value="1"/>
</dbReference>
<organism evidence="5 6">
    <name type="scientific">Kwoniella shivajii</name>
    <dbReference type="NCBI Taxonomy" id="564305"/>
    <lineage>
        <taxon>Eukaryota</taxon>
        <taxon>Fungi</taxon>
        <taxon>Dikarya</taxon>
        <taxon>Basidiomycota</taxon>
        <taxon>Agaricomycotina</taxon>
        <taxon>Tremellomycetes</taxon>
        <taxon>Tremellales</taxon>
        <taxon>Cryptococcaceae</taxon>
        <taxon>Kwoniella</taxon>
    </lineage>
</organism>
<keyword evidence="3" id="KW-0175">Coiled coil</keyword>
<evidence type="ECO:0000313" key="5">
    <source>
        <dbReference type="EMBL" id="WRT67395.1"/>
    </source>
</evidence>
<dbReference type="SMART" id="SM00474">
    <property type="entry name" value="35EXOc"/>
    <property type="match status" value="1"/>
</dbReference>
<keyword evidence="2" id="KW-0378">Hydrolase</keyword>
<keyword evidence="6" id="KW-1185">Reference proteome</keyword>
<sequence>MVTARPVISAFFGCVKPTVRARPMLLTSYQTVRSLWNILHRKEEIDDYKHALEILKEEKAASRGKAKTISHVQPAFPRLPIILDPTKPEEKLPFFHYQHCPCPPQVIYTSDSAEANEHLSRLQGNVLGFDLEWPPFILENRAAMIQLCDENLVVLIHIGKDGEIPSKAIELLRDPKINKVGVFIGGDMKKLIRDFPHLFDDPNLPKPASILELSRLVRLVDPEWRGPGKRMISLAEQCEHYLDKVLDKDDNLRKGNWAGELDHAAIDYAANDVYSSILIYHKLISISKAKDLKFDHKPLLVDLDPPSKPKRDRFPTVQEIEAKRLAGPTKHIIAGEEFFLSWDRTKPTPAIMKAFEAFLSGRSIPEYANERGIKEITVKMYICEAVKAVGVNALSAEDQYRFFEEAWIGRPRM</sequence>
<protein>
    <recommendedName>
        <fullName evidence="4">3'-5' exonuclease domain-containing protein</fullName>
    </recommendedName>
</protein>
<reference evidence="5 6" key="1">
    <citation type="submission" date="2024-01" db="EMBL/GenBank/DDBJ databases">
        <title>Comparative genomics of Cryptococcus and Kwoniella reveals pathogenesis evolution and contrasting modes of karyotype evolution via chromosome fusion or intercentromeric recombination.</title>
        <authorList>
            <person name="Coelho M.A."/>
            <person name="David-Palma M."/>
            <person name="Shea T."/>
            <person name="Bowers K."/>
            <person name="McGinley-Smith S."/>
            <person name="Mohammad A.W."/>
            <person name="Gnirke A."/>
            <person name="Yurkov A.M."/>
            <person name="Nowrousian M."/>
            <person name="Sun S."/>
            <person name="Cuomo C.A."/>
            <person name="Heitman J."/>
        </authorList>
    </citation>
    <scope>NUCLEOTIDE SEQUENCE [LARGE SCALE GENOMIC DNA]</scope>
    <source>
        <strain evidence="5">CBS 11374</strain>
    </source>
</reference>
<dbReference type="InterPro" id="IPR051132">
    <property type="entry name" value="3-5_Exonuclease_domain"/>
</dbReference>
<accession>A0ABZ1D0J0</accession>
<dbReference type="InterPro" id="IPR012337">
    <property type="entry name" value="RNaseH-like_sf"/>
</dbReference>
<evidence type="ECO:0000256" key="2">
    <source>
        <dbReference type="ARBA" id="ARBA00022801"/>
    </source>
</evidence>
<dbReference type="EMBL" id="CP141885">
    <property type="protein sequence ID" value="WRT67395.1"/>
    <property type="molecule type" value="Genomic_DNA"/>
</dbReference>
<dbReference type="Gene3D" id="3.30.420.10">
    <property type="entry name" value="Ribonuclease H-like superfamily/Ribonuclease H"/>
    <property type="match status" value="1"/>
</dbReference>
<evidence type="ECO:0000313" key="6">
    <source>
        <dbReference type="Proteomes" id="UP001329825"/>
    </source>
</evidence>
<gene>
    <name evidence="5" type="ORF">IL334_004366</name>
</gene>
<dbReference type="PANTHER" id="PTHR13620">
    <property type="entry name" value="3-5 EXONUCLEASE"/>
    <property type="match status" value="1"/>
</dbReference>
<evidence type="ECO:0000256" key="3">
    <source>
        <dbReference type="SAM" id="Coils"/>
    </source>
</evidence>
<dbReference type="RefSeq" id="XP_062792135.1">
    <property type="nucleotide sequence ID" value="XM_062936084.1"/>
</dbReference>
<keyword evidence="1" id="KW-0540">Nuclease</keyword>
<feature type="coiled-coil region" evidence="3">
    <location>
        <begin position="38"/>
        <end position="65"/>
    </location>
</feature>
<dbReference type="InterPro" id="IPR002562">
    <property type="entry name" value="3'-5'_exonuclease_dom"/>
</dbReference>
<dbReference type="InterPro" id="IPR036397">
    <property type="entry name" value="RNaseH_sf"/>
</dbReference>
<name>A0ABZ1D0J0_9TREE</name>
<dbReference type="CDD" id="cd06141">
    <property type="entry name" value="WRN_exo"/>
    <property type="match status" value="1"/>
</dbReference>
<evidence type="ECO:0000256" key="1">
    <source>
        <dbReference type="ARBA" id="ARBA00022722"/>
    </source>
</evidence>